<protein>
    <submittedName>
        <fullName evidence="1">Ankyrin</fullName>
    </submittedName>
</protein>
<gene>
    <name evidence="1" type="ORF">K458DRAFT_391465</name>
</gene>
<sequence length="430" mass="47714">MQLLDLPLELFRIILYHSIAVRGMARGVRLRLVNRLFAAEVVETIHTFKMLDQPLASSTTLDKAKPMPHFAASYLKYRVLGEPENGNGVLICIRKVSERLRENMRSSSQEHAHILGLLCGWAVEGQGTLRRIFRTPPHPINEVLSDHVVAAAIRVGNVHITRNWLAEVGRGASGPYSWIFGHSTNLVLRYGTQEIVELFLKGRHIDRCSAFIQAARDGREDLVRSLFNFEIAEFPWRFADPSSNESRSQPLKKALHTPSIAIWNYVLGLRKVHGPQKPVSCRFSTRLLIRCASHGCAVMARHQLHLGADANGNTNTPFLSERPIIDACTRGYPEIVQALLEYNADDDGAMAAAAASGHLAIVKILLDNGCDTTDALVKAVAGGYRDIVELLLDNGVVVKNGDHLQLAIYRVFELEHTALLHLLNERGLGS</sequence>
<dbReference type="Proteomes" id="UP000799291">
    <property type="component" value="Unassembled WGS sequence"/>
</dbReference>
<evidence type="ECO:0000313" key="1">
    <source>
        <dbReference type="EMBL" id="KAF2681950.1"/>
    </source>
</evidence>
<dbReference type="InterPro" id="IPR036770">
    <property type="entry name" value="Ankyrin_rpt-contain_sf"/>
</dbReference>
<evidence type="ECO:0000313" key="2">
    <source>
        <dbReference type="Proteomes" id="UP000799291"/>
    </source>
</evidence>
<name>A0A6G1IVE3_9PLEO</name>
<dbReference type="PANTHER" id="PTHR46586">
    <property type="entry name" value="ANKYRIN REPEAT-CONTAINING PROTEIN"/>
    <property type="match status" value="1"/>
</dbReference>
<dbReference type="SUPFAM" id="SSF48403">
    <property type="entry name" value="Ankyrin repeat"/>
    <property type="match status" value="1"/>
</dbReference>
<dbReference type="EMBL" id="MU005589">
    <property type="protein sequence ID" value="KAF2681950.1"/>
    <property type="molecule type" value="Genomic_DNA"/>
</dbReference>
<accession>A0A6G1IVE3</accession>
<proteinExistence type="predicted"/>
<dbReference type="Gene3D" id="1.25.40.20">
    <property type="entry name" value="Ankyrin repeat-containing domain"/>
    <property type="match status" value="1"/>
</dbReference>
<dbReference type="PANTHER" id="PTHR46586:SF3">
    <property type="entry name" value="ANKYRIN REPEAT-CONTAINING PROTEIN"/>
    <property type="match status" value="1"/>
</dbReference>
<keyword evidence="2" id="KW-1185">Reference proteome</keyword>
<dbReference type="Pfam" id="PF12796">
    <property type="entry name" value="Ank_2"/>
    <property type="match status" value="1"/>
</dbReference>
<dbReference type="InterPro" id="IPR052050">
    <property type="entry name" value="SecEffector_AnkRepeat"/>
</dbReference>
<dbReference type="AlphaFoldDB" id="A0A6G1IVE3"/>
<organism evidence="1 2">
    <name type="scientific">Lentithecium fluviatile CBS 122367</name>
    <dbReference type="NCBI Taxonomy" id="1168545"/>
    <lineage>
        <taxon>Eukaryota</taxon>
        <taxon>Fungi</taxon>
        <taxon>Dikarya</taxon>
        <taxon>Ascomycota</taxon>
        <taxon>Pezizomycotina</taxon>
        <taxon>Dothideomycetes</taxon>
        <taxon>Pleosporomycetidae</taxon>
        <taxon>Pleosporales</taxon>
        <taxon>Massarineae</taxon>
        <taxon>Lentitheciaceae</taxon>
        <taxon>Lentithecium</taxon>
    </lineage>
</organism>
<reference evidence="1" key="1">
    <citation type="journal article" date="2020" name="Stud. Mycol.">
        <title>101 Dothideomycetes genomes: a test case for predicting lifestyles and emergence of pathogens.</title>
        <authorList>
            <person name="Haridas S."/>
            <person name="Albert R."/>
            <person name="Binder M."/>
            <person name="Bloem J."/>
            <person name="Labutti K."/>
            <person name="Salamov A."/>
            <person name="Andreopoulos B."/>
            <person name="Baker S."/>
            <person name="Barry K."/>
            <person name="Bills G."/>
            <person name="Bluhm B."/>
            <person name="Cannon C."/>
            <person name="Castanera R."/>
            <person name="Culley D."/>
            <person name="Daum C."/>
            <person name="Ezra D."/>
            <person name="Gonzalez J."/>
            <person name="Henrissat B."/>
            <person name="Kuo A."/>
            <person name="Liang C."/>
            <person name="Lipzen A."/>
            <person name="Lutzoni F."/>
            <person name="Magnuson J."/>
            <person name="Mondo S."/>
            <person name="Nolan M."/>
            <person name="Ohm R."/>
            <person name="Pangilinan J."/>
            <person name="Park H.-J."/>
            <person name="Ramirez L."/>
            <person name="Alfaro M."/>
            <person name="Sun H."/>
            <person name="Tritt A."/>
            <person name="Yoshinaga Y."/>
            <person name="Zwiers L.-H."/>
            <person name="Turgeon B."/>
            <person name="Goodwin S."/>
            <person name="Spatafora J."/>
            <person name="Crous P."/>
            <person name="Grigoriev I."/>
        </authorList>
    </citation>
    <scope>NUCLEOTIDE SEQUENCE</scope>
    <source>
        <strain evidence="1">CBS 122367</strain>
    </source>
</reference>
<dbReference type="OrthoDB" id="4772757at2759"/>
<dbReference type="InterPro" id="IPR002110">
    <property type="entry name" value="Ankyrin_rpt"/>
</dbReference>